<dbReference type="InterPro" id="IPR008920">
    <property type="entry name" value="TF_FadR/GntR_C"/>
</dbReference>
<dbReference type="EMBL" id="CP087164">
    <property type="protein sequence ID" value="UGS38315.1"/>
    <property type="molecule type" value="Genomic_DNA"/>
</dbReference>
<dbReference type="Proteomes" id="UP001162834">
    <property type="component" value="Chromosome"/>
</dbReference>
<evidence type="ECO:0000313" key="6">
    <source>
        <dbReference type="Proteomes" id="UP001162834"/>
    </source>
</evidence>
<feature type="domain" description="HTH gntR-type" evidence="4">
    <location>
        <begin position="28"/>
        <end position="98"/>
    </location>
</feature>
<evidence type="ECO:0000256" key="3">
    <source>
        <dbReference type="ARBA" id="ARBA00023163"/>
    </source>
</evidence>
<dbReference type="Gene3D" id="1.20.120.530">
    <property type="entry name" value="GntR ligand-binding domain-like"/>
    <property type="match status" value="1"/>
</dbReference>
<dbReference type="AlphaFoldDB" id="A0A9E6Y1C1"/>
<dbReference type="GO" id="GO:0003677">
    <property type="term" value="F:DNA binding"/>
    <property type="evidence" value="ECO:0007669"/>
    <property type="project" value="UniProtKB-KW"/>
</dbReference>
<dbReference type="RefSeq" id="WP_259312339.1">
    <property type="nucleotide sequence ID" value="NZ_CP087164.1"/>
</dbReference>
<dbReference type="InterPro" id="IPR000524">
    <property type="entry name" value="Tscrpt_reg_HTH_GntR"/>
</dbReference>
<evidence type="ECO:0000256" key="1">
    <source>
        <dbReference type="ARBA" id="ARBA00023015"/>
    </source>
</evidence>
<evidence type="ECO:0000259" key="4">
    <source>
        <dbReference type="PROSITE" id="PS50949"/>
    </source>
</evidence>
<dbReference type="InterPro" id="IPR011711">
    <property type="entry name" value="GntR_C"/>
</dbReference>
<dbReference type="PROSITE" id="PS50949">
    <property type="entry name" value="HTH_GNTR"/>
    <property type="match status" value="1"/>
</dbReference>
<dbReference type="PANTHER" id="PTHR43537">
    <property type="entry name" value="TRANSCRIPTIONAL REGULATOR, GNTR FAMILY"/>
    <property type="match status" value="1"/>
</dbReference>
<dbReference type="KEGG" id="sbae:DSM104329_04739"/>
<organism evidence="5 6">
    <name type="scientific">Capillimicrobium parvum</name>
    <dbReference type="NCBI Taxonomy" id="2884022"/>
    <lineage>
        <taxon>Bacteria</taxon>
        <taxon>Bacillati</taxon>
        <taxon>Actinomycetota</taxon>
        <taxon>Thermoleophilia</taxon>
        <taxon>Solirubrobacterales</taxon>
        <taxon>Capillimicrobiaceae</taxon>
        <taxon>Capillimicrobium</taxon>
    </lineage>
</organism>
<dbReference type="Pfam" id="PF00392">
    <property type="entry name" value="GntR"/>
    <property type="match status" value="1"/>
</dbReference>
<keyword evidence="2" id="KW-0238">DNA-binding</keyword>
<sequence length="262" mass="29068">MHFADPTPEFSAPHDDRHLSSFQPIRQRTAADEVVGVLINAIRGGLYGPGDLLPRERDLAERLEVSRTVVREATNVLRRAEVVTVRRGRAGGVVVASLANLSSVVAQIRGETQETLQSVFEARRSLETTIALFAAERACAEQFERLDRLVEELESLLDQPQEFLVRDVQFHIAMGEFSGNPLLARLLRTVLDELLHTLAHFPVGRADLQHAITVQQGTLAAVRSGRADEIVREVDEHLAMLEETFLGRRLTSKPRSIVSSGV</sequence>
<dbReference type="GO" id="GO:0003700">
    <property type="term" value="F:DNA-binding transcription factor activity"/>
    <property type="evidence" value="ECO:0007669"/>
    <property type="project" value="InterPro"/>
</dbReference>
<dbReference type="SUPFAM" id="SSF48008">
    <property type="entry name" value="GntR ligand-binding domain-like"/>
    <property type="match status" value="1"/>
</dbReference>
<protein>
    <submittedName>
        <fullName evidence="5">HTH-type transcriptional repressor NanR</fullName>
    </submittedName>
</protein>
<keyword evidence="3" id="KW-0804">Transcription</keyword>
<dbReference type="InterPro" id="IPR036390">
    <property type="entry name" value="WH_DNA-bd_sf"/>
</dbReference>
<evidence type="ECO:0000256" key="2">
    <source>
        <dbReference type="ARBA" id="ARBA00023125"/>
    </source>
</evidence>
<dbReference type="PRINTS" id="PR00035">
    <property type="entry name" value="HTHGNTR"/>
</dbReference>
<dbReference type="SUPFAM" id="SSF46785">
    <property type="entry name" value="Winged helix' DNA-binding domain"/>
    <property type="match status" value="1"/>
</dbReference>
<dbReference type="CDD" id="cd07377">
    <property type="entry name" value="WHTH_GntR"/>
    <property type="match status" value="1"/>
</dbReference>
<keyword evidence="1" id="KW-0805">Transcription regulation</keyword>
<dbReference type="Gene3D" id="1.10.10.10">
    <property type="entry name" value="Winged helix-like DNA-binding domain superfamily/Winged helix DNA-binding domain"/>
    <property type="match status" value="1"/>
</dbReference>
<accession>A0A9E6Y1C1</accession>
<name>A0A9E6Y1C1_9ACTN</name>
<dbReference type="Pfam" id="PF07729">
    <property type="entry name" value="FCD"/>
    <property type="match status" value="1"/>
</dbReference>
<dbReference type="PANTHER" id="PTHR43537:SF5">
    <property type="entry name" value="UXU OPERON TRANSCRIPTIONAL REGULATOR"/>
    <property type="match status" value="1"/>
</dbReference>
<dbReference type="SMART" id="SM00345">
    <property type="entry name" value="HTH_GNTR"/>
    <property type="match status" value="1"/>
</dbReference>
<keyword evidence="6" id="KW-1185">Reference proteome</keyword>
<proteinExistence type="predicted"/>
<dbReference type="SMART" id="SM00895">
    <property type="entry name" value="FCD"/>
    <property type="match status" value="1"/>
</dbReference>
<evidence type="ECO:0000313" key="5">
    <source>
        <dbReference type="EMBL" id="UGS38315.1"/>
    </source>
</evidence>
<gene>
    <name evidence="5" type="primary">nanR_6</name>
    <name evidence="5" type="ORF">DSM104329_04739</name>
</gene>
<dbReference type="InterPro" id="IPR036388">
    <property type="entry name" value="WH-like_DNA-bd_sf"/>
</dbReference>
<reference evidence="5" key="1">
    <citation type="journal article" date="2022" name="Int. J. Syst. Evol. Microbiol.">
        <title>Pseudomonas aegrilactucae sp. nov. and Pseudomonas morbosilactucae sp. nov., pathogens causing bacterial rot of lettuce in Japan.</title>
        <authorList>
            <person name="Sawada H."/>
            <person name="Fujikawa T."/>
            <person name="Satou M."/>
        </authorList>
    </citation>
    <scope>NUCLEOTIDE SEQUENCE</scope>
    <source>
        <strain evidence="5">0166_1</strain>
    </source>
</reference>